<dbReference type="EMBL" id="CM024798">
    <property type="protein sequence ID" value="KAG8014038.1"/>
    <property type="molecule type" value="Genomic_DNA"/>
</dbReference>
<reference evidence="1" key="1">
    <citation type="submission" date="2020-04" db="EMBL/GenBank/DDBJ databases">
        <title>A chromosome-scale assembly and high-density genetic map of the yellow drum (Nibea albiflora) genome.</title>
        <authorList>
            <person name="Xu D."/>
            <person name="Zhang W."/>
            <person name="Chen R."/>
            <person name="Tan P."/>
            <person name="Wang L."/>
            <person name="Song H."/>
            <person name="Tian L."/>
            <person name="Zhu Q."/>
            <person name="Wang B."/>
        </authorList>
    </citation>
    <scope>NUCLEOTIDE SEQUENCE</scope>
    <source>
        <strain evidence="1">ZJHYS-2018</strain>
    </source>
</reference>
<dbReference type="Proteomes" id="UP000805704">
    <property type="component" value="Chromosome 10"/>
</dbReference>
<proteinExistence type="predicted"/>
<name>A0ACB7FJL0_NIBAL</name>
<sequence length="104" mass="11886">MGSQHDPREALLKIPPPGSRAPADGGFPLLREPQRSQQHERSRWSASDTDLKRSDETVDDFYILTRLYLSLPDKRTRAEWALKTQNDNQLEAGGEEEKPEAEKK</sequence>
<evidence type="ECO:0000313" key="2">
    <source>
        <dbReference type="Proteomes" id="UP000805704"/>
    </source>
</evidence>
<comment type="caution">
    <text evidence="1">The sequence shown here is derived from an EMBL/GenBank/DDBJ whole genome shotgun (WGS) entry which is preliminary data.</text>
</comment>
<accession>A0ACB7FJL0</accession>
<organism evidence="1 2">
    <name type="scientific">Nibea albiflora</name>
    <name type="common">Yellow drum</name>
    <name type="synonym">Corvina albiflora</name>
    <dbReference type="NCBI Taxonomy" id="240163"/>
    <lineage>
        <taxon>Eukaryota</taxon>
        <taxon>Metazoa</taxon>
        <taxon>Chordata</taxon>
        <taxon>Craniata</taxon>
        <taxon>Vertebrata</taxon>
        <taxon>Euteleostomi</taxon>
        <taxon>Actinopterygii</taxon>
        <taxon>Neopterygii</taxon>
        <taxon>Teleostei</taxon>
        <taxon>Neoteleostei</taxon>
        <taxon>Acanthomorphata</taxon>
        <taxon>Eupercaria</taxon>
        <taxon>Sciaenidae</taxon>
        <taxon>Nibea</taxon>
    </lineage>
</organism>
<evidence type="ECO:0000313" key="1">
    <source>
        <dbReference type="EMBL" id="KAG8014038.1"/>
    </source>
</evidence>
<gene>
    <name evidence="1" type="ORF">GBF38_016319</name>
</gene>
<keyword evidence="2" id="KW-1185">Reference proteome</keyword>
<protein>
    <submittedName>
        <fullName evidence="1">Uncharacterized protein</fullName>
    </submittedName>
</protein>